<name>A0ABU4K7B1_9ACTN</name>
<protein>
    <submittedName>
        <fullName evidence="2">Uncharacterized protein</fullName>
    </submittedName>
</protein>
<dbReference type="EMBL" id="JAWJZF010000370">
    <property type="protein sequence ID" value="MDX2293623.1"/>
    <property type="molecule type" value="Genomic_DNA"/>
</dbReference>
<feature type="non-terminal residue" evidence="2">
    <location>
        <position position="1"/>
    </location>
</feature>
<organism evidence="2 3">
    <name type="scientific">Streptomyces roseolus</name>
    <dbReference type="NCBI Taxonomy" id="67358"/>
    <lineage>
        <taxon>Bacteria</taxon>
        <taxon>Bacillati</taxon>
        <taxon>Actinomycetota</taxon>
        <taxon>Actinomycetes</taxon>
        <taxon>Kitasatosporales</taxon>
        <taxon>Streptomycetaceae</taxon>
        <taxon>Streptomyces</taxon>
    </lineage>
</organism>
<proteinExistence type="predicted"/>
<evidence type="ECO:0000313" key="3">
    <source>
        <dbReference type="Proteomes" id="UP001278571"/>
    </source>
</evidence>
<feature type="region of interest" description="Disordered" evidence="1">
    <location>
        <begin position="79"/>
        <end position="100"/>
    </location>
</feature>
<feature type="compositionally biased region" description="Basic and acidic residues" evidence="1">
    <location>
        <begin position="79"/>
        <end position="89"/>
    </location>
</feature>
<gene>
    <name evidence="2" type="ORF">R2363_15770</name>
</gene>
<reference evidence="2 3" key="1">
    <citation type="submission" date="2023-10" db="EMBL/GenBank/DDBJ databases">
        <authorList>
            <person name="Wang X.X."/>
        </authorList>
    </citation>
    <scope>NUCLEOTIDE SEQUENCE [LARGE SCALE GENOMIC DNA]</scope>
    <source>
        <strain evidence="2 3">NBRC 12816</strain>
    </source>
</reference>
<evidence type="ECO:0000313" key="2">
    <source>
        <dbReference type="EMBL" id="MDX2293623.1"/>
    </source>
</evidence>
<dbReference type="Proteomes" id="UP001278571">
    <property type="component" value="Unassembled WGS sequence"/>
</dbReference>
<keyword evidence="3" id="KW-1185">Reference proteome</keyword>
<sequence length="100" mass="9910">NLAFITSGGSCAPLWGGVTDLGSDKVAAQIGARRAKGGDVRVSCGGAAGHELALNGATAADLAKAYGKVVDQGLDGEHRDAVLGDGERARRVHGAAAGDR</sequence>
<evidence type="ECO:0000256" key="1">
    <source>
        <dbReference type="SAM" id="MobiDB-lite"/>
    </source>
</evidence>
<comment type="caution">
    <text evidence="2">The sequence shown here is derived from an EMBL/GenBank/DDBJ whole genome shotgun (WGS) entry which is preliminary data.</text>
</comment>
<feature type="non-terminal residue" evidence="2">
    <location>
        <position position="100"/>
    </location>
</feature>
<accession>A0ABU4K7B1</accession>
<dbReference type="Gene3D" id="3.20.20.80">
    <property type="entry name" value="Glycosidases"/>
    <property type="match status" value="1"/>
</dbReference>